<evidence type="ECO:0000313" key="2">
    <source>
        <dbReference type="EMBL" id="NDK57042.1"/>
    </source>
</evidence>
<protein>
    <submittedName>
        <fullName evidence="2">Uncharacterized protein</fullName>
    </submittedName>
</protein>
<feature type="compositionally biased region" description="Basic and acidic residues" evidence="1">
    <location>
        <begin position="34"/>
        <end position="60"/>
    </location>
</feature>
<dbReference type="Proteomes" id="UP000478546">
    <property type="component" value="Unassembled WGS sequence"/>
</dbReference>
<reference evidence="2 3" key="1">
    <citation type="submission" date="2020-01" db="EMBL/GenBank/DDBJ databases">
        <authorList>
            <person name="Kim M.K."/>
        </authorList>
    </citation>
    <scope>NUCLEOTIDE SEQUENCE [LARGE SCALE GENOMIC DNA]</scope>
    <source>
        <strain evidence="2 3">BT213</strain>
    </source>
</reference>
<evidence type="ECO:0000313" key="3">
    <source>
        <dbReference type="Proteomes" id="UP000478546"/>
    </source>
</evidence>
<organism evidence="2 3">
    <name type="scientific">Pontibacter fetidus</name>
    <dbReference type="NCBI Taxonomy" id="2700082"/>
    <lineage>
        <taxon>Bacteria</taxon>
        <taxon>Pseudomonadati</taxon>
        <taxon>Bacteroidota</taxon>
        <taxon>Cytophagia</taxon>
        <taxon>Cytophagales</taxon>
        <taxon>Hymenobacteraceae</taxon>
        <taxon>Pontibacter</taxon>
    </lineage>
</organism>
<feature type="compositionally biased region" description="Acidic residues" evidence="1">
    <location>
        <begin position="61"/>
        <end position="70"/>
    </location>
</feature>
<gene>
    <name evidence="2" type="ORF">GWO68_14040</name>
</gene>
<feature type="compositionally biased region" description="Basic and acidic residues" evidence="1">
    <location>
        <begin position="1"/>
        <end position="20"/>
    </location>
</feature>
<feature type="region of interest" description="Disordered" evidence="1">
    <location>
        <begin position="1"/>
        <end position="70"/>
    </location>
</feature>
<dbReference type="EMBL" id="JAAEAA010000019">
    <property type="protein sequence ID" value="NDK57042.1"/>
    <property type="molecule type" value="Genomic_DNA"/>
</dbReference>
<proteinExistence type="predicted"/>
<sequence>MKQKDNAHTKKGDGDTLGETKKRKLSDNPAPTNADRESETTPPDHEVYVDLEPDELHVGDVDQEPEDVSK</sequence>
<name>A0A6B2HB38_9BACT</name>
<dbReference type="AlphaFoldDB" id="A0A6B2HB38"/>
<evidence type="ECO:0000256" key="1">
    <source>
        <dbReference type="SAM" id="MobiDB-lite"/>
    </source>
</evidence>
<accession>A0A6B2HB38</accession>
<keyword evidence="3" id="KW-1185">Reference proteome</keyword>
<comment type="caution">
    <text evidence="2">The sequence shown here is derived from an EMBL/GenBank/DDBJ whole genome shotgun (WGS) entry which is preliminary data.</text>
</comment>